<name>A0ABP8ZGK6_9MICO</name>
<keyword evidence="1" id="KW-0812">Transmembrane</keyword>
<dbReference type="Proteomes" id="UP001500121">
    <property type="component" value="Unassembled WGS sequence"/>
</dbReference>
<evidence type="ECO:0000313" key="3">
    <source>
        <dbReference type="Proteomes" id="UP001500121"/>
    </source>
</evidence>
<feature type="transmembrane region" description="Helical" evidence="1">
    <location>
        <begin position="127"/>
        <end position="146"/>
    </location>
</feature>
<sequence length="182" mass="19189">MTVTAQDPAVRSYLKTLHTLLEGAPDQELVVDGVRQHIIDALGPEASDPARVRDVLHELGDPAAIAADARTSTNPIQLPFLQRRSGAILTVLLLTVGAFIVPVAGWIVGLGLLWFSTGWTLVDKLTATLAPIVLTVLSLGLAYLFTPFPAHLGLLGGFALGSIGAAVFLLARFREGGRAHVA</sequence>
<feature type="transmembrane region" description="Helical" evidence="1">
    <location>
        <begin position="87"/>
        <end position="115"/>
    </location>
</feature>
<reference evidence="3" key="1">
    <citation type="journal article" date="2019" name="Int. J. Syst. Evol. Microbiol.">
        <title>The Global Catalogue of Microorganisms (GCM) 10K type strain sequencing project: providing services to taxonomists for standard genome sequencing and annotation.</title>
        <authorList>
            <consortium name="The Broad Institute Genomics Platform"/>
            <consortium name="The Broad Institute Genome Sequencing Center for Infectious Disease"/>
            <person name="Wu L."/>
            <person name="Ma J."/>
        </authorList>
    </citation>
    <scope>NUCLEOTIDE SEQUENCE [LARGE SCALE GENOMIC DNA]</scope>
    <source>
        <strain evidence="3">JCM 19015</strain>
    </source>
</reference>
<feature type="transmembrane region" description="Helical" evidence="1">
    <location>
        <begin position="152"/>
        <end position="171"/>
    </location>
</feature>
<protein>
    <recommendedName>
        <fullName evidence="4">DUF1700 domain-containing protein</fullName>
    </recommendedName>
</protein>
<accession>A0ABP8ZGK6</accession>
<evidence type="ECO:0008006" key="4">
    <source>
        <dbReference type="Google" id="ProtNLM"/>
    </source>
</evidence>
<keyword evidence="3" id="KW-1185">Reference proteome</keyword>
<keyword evidence="1" id="KW-0472">Membrane</keyword>
<comment type="caution">
    <text evidence="2">The sequence shown here is derived from an EMBL/GenBank/DDBJ whole genome shotgun (WGS) entry which is preliminary data.</text>
</comment>
<keyword evidence="1" id="KW-1133">Transmembrane helix</keyword>
<organism evidence="2 3">
    <name type="scientific">Amnibacterium soli</name>
    <dbReference type="NCBI Taxonomy" id="1282736"/>
    <lineage>
        <taxon>Bacteria</taxon>
        <taxon>Bacillati</taxon>
        <taxon>Actinomycetota</taxon>
        <taxon>Actinomycetes</taxon>
        <taxon>Micrococcales</taxon>
        <taxon>Microbacteriaceae</taxon>
        <taxon>Amnibacterium</taxon>
    </lineage>
</organism>
<proteinExistence type="predicted"/>
<evidence type="ECO:0000313" key="2">
    <source>
        <dbReference type="EMBL" id="GAA4755184.1"/>
    </source>
</evidence>
<dbReference type="EMBL" id="BAABLP010000008">
    <property type="protein sequence ID" value="GAA4755184.1"/>
    <property type="molecule type" value="Genomic_DNA"/>
</dbReference>
<gene>
    <name evidence="2" type="ORF">GCM10025783_30460</name>
</gene>
<evidence type="ECO:0000256" key="1">
    <source>
        <dbReference type="SAM" id="Phobius"/>
    </source>
</evidence>